<comment type="caution">
    <text evidence="1">The sequence shown here is derived from an EMBL/GenBank/DDBJ whole genome shotgun (WGS) entry which is preliminary data.</text>
</comment>
<gene>
    <name evidence="1" type="ORF">pdam_00012204</name>
</gene>
<accession>A0A3M6UDX9</accession>
<protein>
    <submittedName>
        <fullName evidence="1">Uncharacterized protein</fullName>
    </submittedName>
</protein>
<reference evidence="1 2" key="1">
    <citation type="journal article" date="2018" name="Sci. Rep.">
        <title>Comparative analysis of the Pocillopora damicornis genome highlights role of immune system in coral evolution.</title>
        <authorList>
            <person name="Cunning R."/>
            <person name="Bay R.A."/>
            <person name="Gillette P."/>
            <person name="Baker A.C."/>
            <person name="Traylor-Knowles N."/>
        </authorList>
    </citation>
    <scope>NUCLEOTIDE SEQUENCE [LARGE SCALE GENOMIC DNA]</scope>
    <source>
        <strain evidence="1">RSMAS</strain>
        <tissue evidence="1">Whole animal</tissue>
    </source>
</reference>
<feature type="non-terminal residue" evidence="1">
    <location>
        <position position="1"/>
    </location>
</feature>
<name>A0A3M6UDX9_POCDA</name>
<organism evidence="1 2">
    <name type="scientific">Pocillopora damicornis</name>
    <name type="common">Cauliflower coral</name>
    <name type="synonym">Millepora damicornis</name>
    <dbReference type="NCBI Taxonomy" id="46731"/>
    <lineage>
        <taxon>Eukaryota</taxon>
        <taxon>Metazoa</taxon>
        <taxon>Cnidaria</taxon>
        <taxon>Anthozoa</taxon>
        <taxon>Hexacorallia</taxon>
        <taxon>Scleractinia</taxon>
        <taxon>Astrocoeniina</taxon>
        <taxon>Pocilloporidae</taxon>
        <taxon>Pocillopora</taxon>
    </lineage>
</organism>
<sequence>RRGFPDALKKDVPWVPPKKNRGAMRWTQFPDDEALKMPSHYSLGDFREEIARQLCGFPDYGSPPENTTVKSPPSTLGDVTTVHIPVFSDTQRRCVVCYKEGFDLIAMPLNVKSICMSVRVGIVLQCFILRITTGRPRGPATQTSQFVTEHIPVQGEHKRNCVVCYKEGRGEVEVQTYCSAPQCEGKYMHVAKQRNCFAVFHSAEYHLPNP</sequence>
<keyword evidence="2" id="KW-1185">Reference proteome</keyword>
<dbReference type="AlphaFoldDB" id="A0A3M6UDX9"/>
<evidence type="ECO:0000313" key="1">
    <source>
        <dbReference type="EMBL" id="RMX51887.1"/>
    </source>
</evidence>
<dbReference type="Proteomes" id="UP000275408">
    <property type="component" value="Unassembled WGS sequence"/>
</dbReference>
<evidence type="ECO:0000313" key="2">
    <source>
        <dbReference type="Proteomes" id="UP000275408"/>
    </source>
</evidence>
<proteinExistence type="predicted"/>
<dbReference type="EMBL" id="RCHS01001707">
    <property type="protein sequence ID" value="RMX51887.1"/>
    <property type="molecule type" value="Genomic_DNA"/>
</dbReference>